<dbReference type="InterPro" id="IPR033932">
    <property type="entry name" value="YtcJ-like"/>
</dbReference>
<name>A0A7S1KLY2_9EUKA</name>
<protein>
    <recommendedName>
        <fullName evidence="2">Amidohydrolase 3 domain-containing protein</fullName>
    </recommendedName>
</protein>
<dbReference type="AlphaFoldDB" id="A0A7S1KLY2"/>
<keyword evidence="1" id="KW-0472">Membrane</keyword>
<dbReference type="PANTHER" id="PTHR22642">
    <property type="entry name" value="IMIDAZOLONEPROPIONASE"/>
    <property type="match status" value="1"/>
</dbReference>
<dbReference type="SUPFAM" id="SSF51556">
    <property type="entry name" value="Metallo-dependent hydrolases"/>
    <property type="match status" value="1"/>
</dbReference>
<dbReference type="EMBL" id="HBGD01001737">
    <property type="protein sequence ID" value="CAD9078219.1"/>
    <property type="molecule type" value="Transcribed_RNA"/>
</dbReference>
<dbReference type="InterPro" id="IPR011059">
    <property type="entry name" value="Metal-dep_hydrolase_composite"/>
</dbReference>
<dbReference type="InterPro" id="IPR032466">
    <property type="entry name" value="Metal_Hydrolase"/>
</dbReference>
<feature type="domain" description="Amidohydrolase 3" evidence="2">
    <location>
        <begin position="137"/>
        <end position="618"/>
    </location>
</feature>
<accession>A0A7S1KLY2</accession>
<evidence type="ECO:0000256" key="1">
    <source>
        <dbReference type="SAM" id="Phobius"/>
    </source>
</evidence>
<proteinExistence type="predicted"/>
<evidence type="ECO:0000313" key="3">
    <source>
        <dbReference type="EMBL" id="CAD9078219.1"/>
    </source>
</evidence>
<dbReference type="SUPFAM" id="SSF51338">
    <property type="entry name" value="Composite domain of metallo-dependent hydrolases"/>
    <property type="match status" value="1"/>
</dbReference>
<dbReference type="CDD" id="cd01300">
    <property type="entry name" value="YtcJ_like"/>
    <property type="match status" value="1"/>
</dbReference>
<dbReference type="GO" id="GO:0016810">
    <property type="term" value="F:hydrolase activity, acting on carbon-nitrogen (but not peptide) bonds"/>
    <property type="evidence" value="ECO:0007669"/>
    <property type="project" value="InterPro"/>
</dbReference>
<keyword evidence="1" id="KW-0812">Transmembrane</keyword>
<dbReference type="Pfam" id="PF07969">
    <property type="entry name" value="Amidohydro_3"/>
    <property type="match status" value="1"/>
</dbReference>
<dbReference type="Gene3D" id="3.20.20.140">
    <property type="entry name" value="Metal-dependent hydrolases"/>
    <property type="match status" value="1"/>
</dbReference>
<dbReference type="PANTHER" id="PTHR22642:SF2">
    <property type="entry name" value="PROTEIN LONG AFTER FAR-RED 3"/>
    <property type="match status" value="1"/>
</dbReference>
<reference evidence="3" key="1">
    <citation type="submission" date="2021-01" db="EMBL/GenBank/DDBJ databases">
        <authorList>
            <person name="Corre E."/>
            <person name="Pelletier E."/>
            <person name="Niang G."/>
            <person name="Scheremetjew M."/>
            <person name="Finn R."/>
            <person name="Kale V."/>
            <person name="Holt S."/>
            <person name="Cochrane G."/>
            <person name="Meng A."/>
            <person name="Brown T."/>
            <person name="Cohen L."/>
        </authorList>
    </citation>
    <scope>NUCLEOTIDE SEQUENCE</scope>
    <source>
        <strain evidence="3">WS</strain>
    </source>
</reference>
<dbReference type="Gene3D" id="2.30.40.10">
    <property type="entry name" value="Urease, subunit C, domain 1"/>
    <property type="match status" value="1"/>
</dbReference>
<organism evidence="3">
    <name type="scientific">Percolomonas cosmopolitus</name>
    <dbReference type="NCBI Taxonomy" id="63605"/>
    <lineage>
        <taxon>Eukaryota</taxon>
        <taxon>Discoba</taxon>
        <taxon>Heterolobosea</taxon>
        <taxon>Tetramitia</taxon>
        <taxon>Eutetramitia</taxon>
        <taxon>Percolomonadidae</taxon>
        <taxon>Percolomonas</taxon>
    </lineage>
</organism>
<feature type="transmembrane region" description="Helical" evidence="1">
    <location>
        <begin position="21"/>
        <end position="38"/>
    </location>
</feature>
<gene>
    <name evidence="3" type="ORF">PCOS0759_LOCUS1451</name>
</gene>
<keyword evidence="1" id="KW-1133">Transmembrane helix</keyword>
<dbReference type="Gene3D" id="3.10.310.70">
    <property type="match status" value="1"/>
</dbReference>
<dbReference type="InterPro" id="IPR013108">
    <property type="entry name" value="Amidohydro_3"/>
</dbReference>
<sequence length="653" mass="73857">MTSSKKEKNPQNSFSSTSQKFITPILIIISLLVYFALYNTHSNLNTLITSLCPDHLHVFSVRNGKRVYTNIDEMMSSSSTSSSKTSANPSQTMKWAQGFVVNENTGRFVFVAKSREELVKKFGKCKKWTELHSDEEMIMPSFIDAHLHIILGGQSLLGAPLQNVQSKQEFMDVFREYSVNGYGQHEPWITGGYWSESSWGGEIPTRHWIDHVDKPAFLMRMDGHSALVNSKALELAGVTRDTPDPRGGTIVRDDDGEATGLLKDKAIELVYKFVPPLNEDKALDVAMEHAVRFGITSVHHMGALGKVGGAMAELRTYKKAEIENRLKFRIRTSIELKNMHQLKEFIEEYGTGSDWLRYDMLKEFFDGSLGSKTALQYSREENVPDSNPYIDTEEVGLQVHDDNELLDWLREAEKLKFQVAIHAIGEKAIDKLVDMYEQVFKENPSRDRRWRIEHVQQSRPQTRKRFAELGIAVCINPTHLLFDSAYAASYVGEKGCKNLYAFDTLFDSLKAKPLVSIGSDWFVSPLNPLLAIDAAVNRITESHPDGFNPEARVSLEQVIKAYTLGSAYAGFNENQLGRIKPGYLADFVVLNKNLFEIEKTELKNVVVQKTFVHGRCVYSREEDPQVRQRMSGENSTDLELKIIEETSGAAVME</sequence>
<evidence type="ECO:0000259" key="2">
    <source>
        <dbReference type="Pfam" id="PF07969"/>
    </source>
</evidence>